<organism evidence="1 3">
    <name type="scientific">Medicago truncatula</name>
    <name type="common">Barrel medic</name>
    <name type="synonym">Medicago tribuloides</name>
    <dbReference type="NCBI Taxonomy" id="3880"/>
    <lineage>
        <taxon>Eukaryota</taxon>
        <taxon>Viridiplantae</taxon>
        <taxon>Streptophyta</taxon>
        <taxon>Embryophyta</taxon>
        <taxon>Tracheophyta</taxon>
        <taxon>Spermatophyta</taxon>
        <taxon>Magnoliopsida</taxon>
        <taxon>eudicotyledons</taxon>
        <taxon>Gunneridae</taxon>
        <taxon>Pentapetalae</taxon>
        <taxon>rosids</taxon>
        <taxon>fabids</taxon>
        <taxon>Fabales</taxon>
        <taxon>Fabaceae</taxon>
        <taxon>Papilionoideae</taxon>
        <taxon>50 kb inversion clade</taxon>
        <taxon>NPAAA clade</taxon>
        <taxon>Hologalegina</taxon>
        <taxon>IRL clade</taxon>
        <taxon>Trifolieae</taxon>
        <taxon>Medicago</taxon>
    </lineage>
</organism>
<dbReference type="EMBL" id="CM001219">
    <property type="protein sequence ID" value="AES73569.1"/>
    <property type="molecule type" value="Genomic_DNA"/>
</dbReference>
<reference evidence="1 3" key="2">
    <citation type="journal article" date="2014" name="BMC Genomics">
        <title>An improved genome release (version Mt4.0) for the model legume Medicago truncatula.</title>
        <authorList>
            <person name="Tang H."/>
            <person name="Krishnakumar V."/>
            <person name="Bidwell S."/>
            <person name="Rosen B."/>
            <person name="Chan A."/>
            <person name="Zhou S."/>
            <person name="Gentzbittel L."/>
            <person name="Childs K.L."/>
            <person name="Yandell M."/>
            <person name="Gundlach H."/>
            <person name="Mayer K.F."/>
            <person name="Schwartz D.C."/>
            <person name="Town C.D."/>
        </authorList>
    </citation>
    <scope>GENOME REANNOTATION</scope>
    <source>
        <strain evidence="2 3">cv. Jemalong A17</strain>
    </source>
</reference>
<dbReference type="HOGENOM" id="CLU_1996009_0_0_1"/>
<dbReference type="Proteomes" id="UP000002051">
    <property type="component" value="Chromosome 3"/>
</dbReference>
<sequence>MQFKLDCHLTLEIKSQKFHILEINQTSQILTIVREDLYAASSTSSCLFQYTYCGPLPGRISCPMTLEIFEEMMCSKDGNYQFAYLVLSTKVVDFDVLKCKKKVFVPSLNTSFTNKLTLEKGFEIS</sequence>
<proteinExistence type="predicted"/>
<keyword evidence="3" id="KW-1185">Reference proteome</keyword>
<dbReference type="AlphaFoldDB" id="G7J9W9"/>
<name>G7J9W9_MEDTR</name>
<evidence type="ECO:0000313" key="1">
    <source>
        <dbReference type="EMBL" id="AES73569.1"/>
    </source>
</evidence>
<reference evidence="1 3" key="1">
    <citation type="journal article" date="2011" name="Nature">
        <title>The Medicago genome provides insight into the evolution of rhizobial symbioses.</title>
        <authorList>
            <person name="Young N.D."/>
            <person name="Debelle F."/>
            <person name="Oldroyd G.E."/>
            <person name="Geurts R."/>
            <person name="Cannon S.B."/>
            <person name="Udvardi M.K."/>
            <person name="Benedito V.A."/>
            <person name="Mayer K.F."/>
            <person name="Gouzy J."/>
            <person name="Schoof H."/>
            <person name="Van de Peer Y."/>
            <person name="Proost S."/>
            <person name="Cook D.R."/>
            <person name="Meyers B.C."/>
            <person name="Spannagl M."/>
            <person name="Cheung F."/>
            <person name="De Mita S."/>
            <person name="Krishnakumar V."/>
            <person name="Gundlach H."/>
            <person name="Zhou S."/>
            <person name="Mudge J."/>
            <person name="Bharti A.K."/>
            <person name="Murray J.D."/>
            <person name="Naoumkina M.A."/>
            <person name="Rosen B."/>
            <person name="Silverstein K.A."/>
            <person name="Tang H."/>
            <person name="Rombauts S."/>
            <person name="Zhao P.X."/>
            <person name="Zhou P."/>
            <person name="Barbe V."/>
            <person name="Bardou P."/>
            <person name="Bechner M."/>
            <person name="Bellec A."/>
            <person name="Berger A."/>
            <person name="Berges H."/>
            <person name="Bidwell S."/>
            <person name="Bisseling T."/>
            <person name="Choisne N."/>
            <person name="Couloux A."/>
            <person name="Denny R."/>
            <person name="Deshpande S."/>
            <person name="Dai X."/>
            <person name="Doyle J.J."/>
            <person name="Dudez A.M."/>
            <person name="Farmer A.D."/>
            <person name="Fouteau S."/>
            <person name="Franken C."/>
            <person name="Gibelin C."/>
            <person name="Gish J."/>
            <person name="Goldstein S."/>
            <person name="Gonzalez A.J."/>
            <person name="Green P.J."/>
            <person name="Hallab A."/>
            <person name="Hartog M."/>
            <person name="Hua A."/>
            <person name="Humphray S.J."/>
            <person name="Jeong D.H."/>
            <person name="Jing Y."/>
            <person name="Jocker A."/>
            <person name="Kenton S.M."/>
            <person name="Kim D.J."/>
            <person name="Klee K."/>
            <person name="Lai H."/>
            <person name="Lang C."/>
            <person name="Lin S."/>
            <person name="Macmil S.L."/>
            <person name="Magdelenat G."/>
            <person name="Matthews L."/>
            <person name="McCorrison J."/>
            <person name="Monaghan E.L."/>
            <person name="Mun J.H."/>
            <person name="Najar F.Z."/>
            <person name="Nicholson C."/>
            <person name="Noirot C."/>
            <person name="O'Bleness M."/>
            <person name="Paule C.R."/>
            <person name="Poulain J."/>
            <person name="Prion F."/>
            <person name="Qin B."/>
            <person name="Qu C."/>
            <person name="Retzel E.F."/>
            <person name="Riddle C."/>
            <person name="Sallet E."/>
            <person name="Samain S."/>
            <person name="Samson N."/>
            <person name="Sanders I."/>
            <person name="Saurat O."/>
            <person name="Scarpelli C."/>
            <person name="Schiex T."/>
            <person name="Segurens B."/>
            <person name="Severin A.J."/>
            <person name="Sherrier D.J."/>
            <person name="Shi R."/>
            <person name="Sims S."/>
            <person name="Singer S.R."/>
            <person name="Sinharoy S."/>
            <person name="Sterck L."/>
            <person name="Viollet A."/>
            <person name="Wang B.B."/>
            <person name="Wang K."/>
            <person name="Wang M."/>
            <person name="Wang X."/>
            <person name="Warfsmann J."/>
            <person name="Weissenbach J."/>
            <person name="White D.D."/>
            <person name="White J.D."/>
            <person name="Wiley G.B."/>
            <person name="Wincker P."/>
            <person name="Xing Y."/>
            <person name="Yang L."/>
            <person name="Yao Z."/>
            <person name="Ying F."/>
            <person name="Zhai J."/>
            <person name="Zhou L."/>
            <person name="Zuber A."/>
            <person name="Denarie J."/>
            <person name="Dixon R.A."/>
            <person name="May G.D."/>
            <person name="Schwartz D.C."/>
            <person name="Rogers J."/>
            <person name="Quetier F."/>
            <person name="Town C.D."/>
            <person name="Roe B.A."/>
        </authorList>
    </citation>
    <scope>NUCLEOTIDE SEQUENCE [LARGE SCALE GENOMIC DNA]</scope>
    <source>
        <strain evidence="1">A17</strain>
        <strain evidence="2 3">cv. Jemalong A17</strain>
    </source>
</reference>
<accession>G7J9W9</accession>
<dbReference type="EnsemblPlants" id="AES73569">
    <property type="protein sequence ID" value="AES73569"/>
    <property type="gene ID" value="MTR_3g106280"/>
</dbReference>
<reference evidence="2" key="3">
    <citation type="submission" date="2015-04" db="UniProtKB">
        <authorList>
            <consortium name="EnsemblPlants"/>
        </authorList>
    </citation>
    <scope>IDENTIFICATION</scope>
    <source>
        <strain evidence="2">cv. Jemalong A17</strain>
    </source>
</reference>
<dbReference type="PaxDb" id="3880-AES73569"/>
<gene>
    <name evidence="1" type="ordered locus">MTR_3g106280</name>
</gene>
<protein>
    <submittedName>
        <fullName evidence="1 2">Uncharacterized protein</fullName>
    </submittedName>
</protein>
<evidence type="ECO:0000313" key="3">
    <source>
        <dbReference type="Proteomes" id="UP000002051"/>
    </source>
</evidence>
<evidence type="ECO:0000313" key="2">
    <source>
        <dbReference type="EnsemblPlants" id="AES73569"/>
    </source>
</evidence>